<name>A0A5B2XEC7_9PSEU</name>
<evidence type="ECO:0000313" key="1">
    <source>
        <dbReference type="EMBL" id="KAA2261504.1"/>
    </source>
</evidence>
<comment type="caution">
    <text evidence="1">The sequence shown here is derived from an EMBL/GenBank/DDBJ whole genome shotgun (WGS) entry which is preliminary data.</text>
</comment>
<dbReference type="EMBL" id="VUOB01000028">
    <property type="protein sequence ID" value="KAA2261504.1"/>
    <property type="molecule type" value="Genomic_DNA"/>
</dbReference>
<accession>A0A5B2XEC7</accession>
<protein>
    <submittedName>
        <fullName evidence="1">Uncharacterized protein</fullName>
    </submittedName>
</protein>
<reference evidence="1 2" key="2">
    <citation type="submission" date="2019-09" db="EMBL/GenBank/DDBJ databases">
        <authorList>
            <person name="Jin C."/>
        </authorList>
    </citation>
    <scope>NUCLEOTIDE SEQUENCE [LARGE SCALE GENOMIC DNA]</scope>
    <source>
        <strain evidence="1 2">AN110305</strain>
    </source>
</reference>
<keyword evidence="2" id="KW-1185">Reference proteome</keyword>
<organism evidence="1 2">
    <name type="scientific">Solihabitans fulvus</name>
    <dbReference type="NCBI Taxonomy" id="1892852"/>
    <lineage>
        <taxon>Bacteria</taxon>
        <taxon>Bacillati</taxon>
        <taxon>Actinomycetota</taxon>
        <taxon>Actinomycetes</taxon>
        <taxon>Pseudonocardiales</taxon>
        <taxon>Pseudonocardiaceae</taxon>
        <taxon>Solihabitans</taxon>
    </lineage>
</organism>
<reference evidence="1 2" key="1">
    <citation type="submission" date="2019-09" db="EMBL/GenBank/DDBJ databases">
        <title>Goodfellowia gen. nov., a new genus of the Pseudonocardineae related to Actinoalloteichus, containing Goodfellowia coeruleoviolacea gen. nov., comb. nov. gen. nov., comb. nov.</title>
        <authorList>
            <person name="Labeda D."/>
        </authorList>
    </citation>
    <scope>NUCLEOTIDE SEQUENCE [LARGE SCALE GENOMIC DNA]</scope>
    <source>
        <strain evidence="1 2">AN110305</strain>
    </source>
</reference>
<evidence type="ECO:0000313" key="2">
    <source>
        <dbReference type="Proteomes" id="UP000323454"/>
    </source>
</evidence>
<dbReference type="RefSeq" id="WP_149850581.1">
    <property type="nucleotide sequence ID" value="NZ_VUOB01000028.1"/>
</dbReference>
<dbReference type="OrthoDB" id="4320046at2"/>
<proteinExistence type="predicted"/>
<dbReference type="Proteomes" id="UP000323454">
    <property type="component" value="Unassembled WGS sequence"/>
</dbReference>
<dbReference type="AlphaFoldDB" id="A0A5B2XEC7"/>
<sequence>MRHREDAVREPGPAPPATIVELVAALEDMVERTSRWSETLARFREPTRRLAGPGAAVSLDVACRRAEQSLVELEIALGDARAAGVPG</sequence>
<gene>
    <name evidence="1" type="ORF">F0L68_17165</name>
</gene>